<organism evidence="2 3">
    <name type="scientific">Actinoplanes nipponensis</name>
    <dbReference type="NCBI Taxonomy" id="135950"/>
    <lineage>
        <taxon>Bacteria</taxon>
        <taxon>Bacillati</taxon>
        <taxon>Actinomycetota</taxon>
        <taxon>Actinomycetes</taxon>
        <taxon>Micromonosporales</taxon>
        <taxon>Micromonosporaceae</taxon>
        <taxon>Actinoplanes</taxon>
    </lineage>
</organism>
<dbReference type="InterPro" id="IPR010427">
    <property type="entry name" value="DUF1023"/>
</dbReference>
<dbReference type="Pfam" id="PF06259">
    <property type="entry name" value="Abhydrolase_8"/>
    <property type="match status" value="1"/>
</dbReference>
<dbReference type="EMBL" id="BOMQ01000093">
    <property type="protein sequence ID" value="GIE54011.1"/>
    <property type="molecule type" value="Genomic_DNA"/>
</dbReference>
<name>A0A919JNR3_9ACTN</name>
<gene>
    <name evidence="2" type="ORF">Ani05nite_75450</name>
</gene>
<dbReference type="Proteomes" id="UP000647172">
    <property type="component" value="Unassembled WGS sequence"/>
</dbReference>
<dbReference type="InterPro" id="IPR029058">
    <property type="entry name" value="AB_hydrolase_fold"/>
</dbReference>
<sequence length="495" mass="51144">MSRPVVSFPHLRATDPGCWREPATAWRVWAATAGRWAAELRAHAARLRTIWRGSAADAAAALLATLIRRLTLFRLGCWAADQALSEFAAALARGRSMPANIPAGVAVTADGTVSGRPAEAVRATAATITAALTIAAEADSAAASRLSEVDFGGPVRPPTVDPPACTATPAQVRRWWEALDPAQRRWLLATRPEGLGPLDGVPAAVRDLANRLALDDLPARLPGLAALRDRLADGAGPRAYLLRIDPAGEGRAVVAVGDPDRAANVLTQVPGMTADLASYGGELARAERIATRAHQLAPEAATSTIMWLGYDAPDFVPEAASRAQATAGAIGLRGFQDGLRATHLGPPAHQTVLGHSYGSLVVGAAAARAGLATDEVVFVGSPGVGVDSAAELHAPPGHVWSSTSRSDVIQWAAVSPRSLAGDLLLSQAVPGGALLAFTRPENDLFFGANPSDPAFGARVFASEPDAGHLGYWEPGSAALDALAAIAVGRGDVIPR</sequence>
<feature type="domain" description="DUF1023" evidence="1">
    <location>
        <begin position="245"/>
        <end position="411"/>
    </location>
</feature>
<evidence type="ECO:0000313" key="3">
    <source>
        <dbReference type="Proteomes" id="UP000647172"/>
    </source>
</evidence>
<evidence type="ECO:0000259" key="1">
    <source>
        <dbReference type="Pfam" id="PF06259"/>
    </source>
</evidence>
<proteinExistence type="predicted"/>
<accession>A0A919JNR3</accession>
<reference evidence="2" key="1">
    <citation type="submission" date="2021-01" db="EMBL/GenBank/DDBJ databases">
        <title>Whole genome shotgun sequence of Actinoplanes nipponensis NBRC 14063.</title>
        <authorList>
            <person name="Komaki H."/>
            <person name="Tamura T."/>
        </authorList>
    </citation>
    <scope>NUCLEOTIDE SEQUENCE</scope>
    <source>
        <strain evidence="2">NBRC 14063</strain>
    </source>
</reference>
<comment type="caution">
    <text evidence="2">The sequence shown here is derived from an EMBL/GenBank/DDBJ whole genome shotgun (WGS) entry which is preliminary data.</text>
</comment>
<dbReference type="SUPFAM" id="SSF53474">
    <property type="entry name" value="alpha/beta-Hydrolases"/>
    <property type="match status" value="1"/>
</dbReference>
<evidence type="ECO:0000313" key="2">
    <source>
        <dbReference type="EMBL" id="GIE54011.1"/>
    </source>
</evidence>
<dbReference type="AlphaFoldDB" id="A0A919JNR3"/>
<protein>
    <recommendedName>
        <fullName evidence="1">DUF1023 domain-containing protein</fullName>
    </recommendedName>
</protein>
<keyword evidence="3" id="KW-1185">Reference proteome</keyword>